<reference evidence="1 2" key="1">
    <citation type="submission" date="2019-03" db="EMBL/GenBank/DDBJ databases">
        <title>Genomic Encyclopedia of Type Strains, Phase IV (KMG-IV): sequencing the most valuable type-strain genomes for metagenomic binning, comparative biology and taxonomic classification.</title>
        <authorList>
            <person name="Goeker M."/>
        </authorList>
    </citation>
    <scope>NUCLEOTIDE SEQUENCE [LARGE SCALE GENOMIC DNA]</scope>
    <source>
        <strain evidence="1 2">DSM 18401</strain>
    </source>
</reference>
<organism evidence="1 2">
    <name type="scientific">Shinella granuli</name>
    <dbReference type="NCBI Taxonomy" id="323621"/>
    <lineage>
        <taxon>Bacteria</taxon>
        <taxon>Pseudomonadati</taxon>
        <taxon>Pseudomonadota</taxon>
        <taxon>Alphaproteobacteria</taxon>
        <taxon>Hyphomicrobiales</taxon>
        <taxon>Rhizobiaceae</taxon>
        <taxon>Shinella</taxon>
    </lineage>
</organism>
<evidence type="ECO:0000313" key="1">
    <source>
        <dbReference type="EMBL" id="TCN30526.1"/>
    </source>
</evidence>
<keyword evidence="2" id="KW-1185">Reference proteome</keyword>
<evidence type="ECO:0008006" key="3">
    <source>
        <dbReference type="Google" id="ProtNLM"/>
    </source>
</evidence>
<proteinExistence type="predicted"/>
<evidence type="ECO:0000313" key="2">
    <source>
        <dbReference type="Proteomes" id="UP000295351"/>
    </source>
</evidence>
<dbReference type="Proteomes" id="UP000295351">
    <property type="component" value="Unassembled WGS sequence"/>
</dbReference>
<accession>A0A4R2BSM1</accession>
<sequence length="151" mass="16727">MARLSFAAQIGDWITRVEEAQEAVFKESVQELVIQLNDQLEMMIYETPESPNYKRTKFLQASLMASNSEMPRLSVNNPGTPAIPDFGQIELVINDAEVGQTIYLGYTAAYGGYVHGGTENMAPRPWVSLVAQRWGSIVAEKAAEVKARFGL</sequence>
<dbReference type="AlphaFoldDB" id="A0A4R2BSM1"/>
<name>A0A4R2BSM1_SHIGR</name>
<dbReference type="RefSeq" id="WP_133037219.1">
    <property type="nucleotide sequence ID" value="NZ_BAABEI010000012.1"/>
</dbReference>
<protein>
    <recommendedName>
        <fullName evidence="3">HK97 gp10 family phage protein</fullName>
    </recommendedName>
</protein>
<dbReference type="EMBL" id="SLVX01000065">
    <property type="protein sequence ID" value="TCN30526.1"/>
    <property type="molecule type" value="Genomic_DNA"/>
</dbReference>
<gene>
    <name evidence="1" type="ORF">EV665_1654</name>
</gene>
<comment type="caution">
    <text evidence="1">The sequence shown here is derived from an EMBL/GenBank/DDBJ whole genome shotgun (WGS) entry which is preliminary data.</text>
</comment>